<dbReference type="Proteomes" id="UP000054477">
    <property type="component" value="Unassembled WGS sequence"/>
</dbReference>
<dbReference type="AlphaFoldDB" id="A0A0C9XBG7"/>
<dbReference type="EMBL" id="KN838660">
    <property type="protein sequence ID" value="KIJ98833.1"/>
    <property type="molecule type" value="Genomic_DNA"/>
</dbReference>
<reference evidence="3" key="2">
    <citation type="submission" date="2015-01" db="EMBL/GenBank/DDBJ databases">
        <title>Evolutionary Origins and Diversification of the Mycorrhizal Mutualists.</title>
        <authorList>
            <consortium name="DOE Joint Genome Institute"/>
            <consortium name="Mycorrhizal Genomics Consortium"/>
            <person name="Kohler A."/>
            <person name="Kuo A."/>
            <person name="Nagy L.G."/>
            <person name="Floudas D."/>
            <person name="Copeland A."/>
            <person name="Barry K.W."/>
            <person name="Cichocki N."/>
            <person name="Veneault-Fourrey C."/>
            <person name="LaButti K."/>
            <person name="Lindquist E.A."/>
            <person name="Lipzen A."/>
            <person name="Lundell T."/>
            <person name="Morin E."/>
            <person name="Murat C."/>
            <person name="Riley R."/>
            <person name="Ohm R."/>
            <person name="Sun H."/>
            <person name="Tunlid A."/>
            <person name="Henrissat B."/>
            <person name="Grigoriev I.V."/>
            <person name="Hibbett D.S."/>
            <person name="Martin F."/>
        </authorList>
    </citation>
    <scope>NUCLEOTIDE SEQUENCE [LARGE SCALE GENOMIC DNA]</scope>
    <source>
        <strain evidence="3">LaAM-08-1</strain>
    </source>
</reference>
<dbReference type="HOGENOM" id="CLU_2622383_0_0_1"/>
<name>A0A0C9XBG7_9AGAR</name>
<accession>A0A0C9XBG7</accession>
<protein>
    <submittedName>
        <fullName evidence="2">Uncharacterized protein</fullName>
    </submittedName>
</protein>
<keyword evidence="3" id="KW-1185">Reference proteome</keyword>
<feature type="region of interest" description="Disordered" evidence="1">
    <location>
        <begin position="1"/>
        <end position="21"/>
    </location>
</feature>
<reference evidence="2 3" key="1">
    <citation type="submission" date="2014-04" db="EMBL/GenBank/DDBJ databases">
        <authorList>
            <consortium name="DOE Joint Genome Institute"/>
            <person name="Kuo A."/>
            <person name="Kohler A."/>
            <person name="Nagy L.G."/>
            <person name="Floudas D."/>
            <person name="Copeland A."/>
            <person name="Barry K.W."/>
            <person name="Cichocki N."/>
            <person name="Veneault-Fourrey C."/>
            <person name="LaButti K."/>
            <person name="Lindquist E.A."/>
            <person name="Lipzen A."/>
            <person name="Lundell T."/>
            <person name="Morin E."/>
            <person name="Murat C."/>
            <person name="Sun H."/>
            <person name="Tunlid A."/>
            <person name="Henrissat B."/>
            <person name="Grigoriev I.V."/>
            <person name="Hibbett D.S."/>
            <person name="Martin F."/>
            <person name="Nordberg H.P."/>
            <person name="Cantor M.N."/>
            <person name="Hua S.X."/>
        </authorList>
    </citation>
    <scope>NUCLEOTIDE SEQUENCE [LARGE SCALE GENOMIC DNA]</scope>
    <source>
        <strain evidence="2 3">LaAM-08-1</strain>
    </source>
</reference>
<evidence type="ECO:0000313" key="3">
    <source>
        <dbReference type="Proteomes" id="UP000054477"/>
    </source>
</evidence>
<gene>
    <name evidence="2" type="ORF">K443DRAFT_8864</name>
</gene>
<proteinExistence type="predicted"/>
<sequence length="78" mass="8445">MTRRRQGGNKAEGNEEEGVHDLRHQREAECITHSSLVSLGPPAASFEQAGGALRAVRGSVYPTRCLVSPSHQLLAQTH</sequence>
<organism evidence="2 3">
    <name type="scientific">Laccaria amethystina LaAM-08-1</name>
    <dbReference type="NCBI Taxonomy" id="1095629"/>
    <lineage>
        <taxon>Eukaryota</taxon>
        <taxon>Fungi</taxon>
        <taxon>Dikarya</taxon>
        <taxon>Basidiomycota</taxon>
        <taxon>Agaricomycotina</taxon>
        <taxon>Agaricomycetes</taxon>
        <taxon>Agaricomycetidae</taxon>
        <taxon>Agaricales</taxon>
        <taxon>Agaricineae</taxon>
        <taxon>Hydnangiaceae</taxon>
        <taxon>Laccaria</taxon>
    </lineage>
</organism>
<evidence type="ECO:0000256" key="1">
    <source>
        <dbReference type="SAM" id="MobiDB-lite"/>
    </source>
</evidence>
<evidence type="ECO:0000313" key="2">
    <source>
        <dbReference type="EMBL" id="KIJ98833.1"/>
    </source>
</evidence>